<proteinExistence type="predicted"/>
<protein>
    <submittedName>
        <fullName evidence="1">Uncharacterized protein</fullName>
    </submittedName>
</protein>
<name>A0ABW9U7X5_9BACL</name>
<gene>
    <name evidence="1" type="ORF">GON05_16475</name>
</gene>
<comment type="caution">
    <text evidence="1">The sequence shown here is derived from an EMBL/GenBank/DDBJ whole genome shotgun (WGS) entry which is preliminary data.</text>
</comment>
<reference evidence="1 2" key="1">
    <citation type="submission" date="2019-12" db="EMBL/GenBank/DDBJ databases">
        <authorList>
            <person name="Huq M.A."/>
        </authorList>
    </citation>
    <scope>NUCLEOTIDE SEQUENCE [LARGE SCALE GENOMIC DNA]</scope>
    <source>
        <strain evidence="1 2">MAH-34</strain>
    </source>
</reference>
<keyword evidence="2" id="KW-1185">Reference proteome</keyword>
<sequence>MTEASSKKWKGQLKLSKHVRPQLRHFLYLITMCNVMSNQEFKALHF</sequence>
<organism evidence="1 2">
    <name type="scientific">Paenibacillus anseongense</name>
    <dbReference type="NCBI Taxonomy" id="2682845"/>
    <lineage>
        <taxon>Bacteria</taxon>
        <taxon>Bacillati</taxon>
        <taxon>Bacillota</taxon>
        <taxon>Bacilli</taxon>
        <taxon>Bacillales</taxon>
        <taxon>Paenibacillaceae</taxon>
        <taxon>Paenibacillus</taxon>
    </lineage>
</organism>
<dbReference type="Proteomes" id="UP000467637">
    <property type="component" value="Unassembled WGS sequence"/>
</dbReference>
<evidence type="ECO:0000313" key="2">
    <source>
        <dbReference type="Proteomes" id="UP000467637"/>
    </source>
</evidence>
<evidence type="ECO:0000313" key="1">
    <source>
        <dbReference type="EMBL" id="MVQ36214.1"/>
    </source>
</evidence>
<accession>A0ABW9U7X5</accession>
<dbReference type="EMBL" id="WSEM01000016">
    <property type="protein sequence ID" value="MVQ36214.1"/>
    <property type="molecule type" value="Genomic_DNA"/>
</dbReference>